<evidence type="ECO:0000256" key="6">
    <source>
        <dbReference type="SAM" id="SignalP"/>
    </source>
</evidence>
<name>A0A7Z0GNS3_9MICC</name>
<comment type="caution">
    <text evidence="7">The sequence shown here is derived from an EMBL/GenBank/DDBJ whole genome shotgun (WGS) entry which is preliminary data.</text>
</comment>
<dbReference type="RefSeq" id="WP_179541658.1">
    <property type="nucleotide sequence ID" value="NZ_BAAALL010000011.1"/>
</dbReference>
<feature type="signal peptide" evidence="6">
    <location>
        <begin position="1"/>
        <end position="29"/>
    </location>
</feature>
<evidence type="ECO:0000256" key="1">
    <source>
        <dbReference type="ARBA" id="ARBA00022475"/>
    </source>
</evidence>
<evidence type="ECO:0000256" key="4">
    <source>
        <dbReference type="ARBA" id="ARBA00023139"/>
    </source>
</evidence>
<dbReference type="PANTHER" id="PTHR43649">
    <property type="entry name" value="ARABINOSE-BINDING PROTEIN-RELATED"/>
    <property type="match status" value="1"/>
</dbReference>
<gene>
    <name evidence="7" type="ORF">HNR09_001709</name>
</gene>
<accession>A0A7Z0GNS3</accession>
<evidence type="ECO:0000256" key="2">
    <source>
        <dbReference type="ARBA" id="ARBA00022729"/>
    </source>
</evidence>
<dbReference type="Proteomes" id="UP000535437">
    <property type="component" value="Unassembled WGS sequence"/>
</dbReference>
<dbReference type="CDD" id="cd13583">
    <property type="entry name" value="PBP2_AlgQ_like_4"/>
    <property type="match status" value="1"/>
</dbReference>
<keyword evidence="3" id="KW-0472">Membrane</keyword>
<evidence type="ECO:0000313" key="7">
    <source>
        <dbReference type="EMBL" id="NYJ78298.1"/>
    </source>
</evidence>
<evidence type="ECO:0000256" key="3">
    <source>
        <dbReference type="ARBA" id="ARBA00023136"/>
    </source>
</evidence>
<dbReference type="EMBL" id="JACCFY010000001">
    <property type="protein sequence ID" value="NYJ78298.1"/>
    <property type="molecule type" value="Genomic_DNA"/>
</dbReference>
<dbReference type="SUPFAM" id="SSF53850">
    <property type="entry name" value="Periplasmic binding protein-like II"/>
    <property type="match status" value="1"/>
</dbReference>
<dbReference type="Pfam" id="PF01547">
    <property type="entry name" value="SBP_bac_1"/>
    <property type="match status" value="1"/>
</dbReference>
<feature type="chain" id="PRO_5039408801" evidence="6">
    <location>
        <begin position="30"/>
        <end position="560"/>
    </location>
</feature>
<dbReference type="PANTHER" id="PTHR43649:SF33">
    <property type="entry name" value="POLYGALACTURONAN_RHAMNOGALACTURONAN-BINDING PROTEIN YTCQ"/>
    <property type="match status" value="1"/>
</dbReference>
<evidence type="ECO:0000313" key="8">
    <source>
        <dbReference type="Proteomes" id="UP000535437"/>
    </source>
</evidence>
<dbReference type="Gene3D" id="3.40.190.10">
    <property type="entry name" value="Periplasmic binding protein-like II"/>
    <property type="match status" value="2"/>
</dbReference>
<keyword evidence="8" id="KW-1185">Reference proteome</keyword>
<keyword evidence="1" id="KW-1003">Cell membrane</keyword>
<protein>
    <submittedName>
        <fullName evidence="7">Putative aldouronate transport system substrate-binding protein</fullName>
    </submittedName>
</protein>
<keyword evidence="5" id="KW-0449">Lipoprotein</keyword>
<dbReference type="InterPro" id="IPR006059">
    <property type="entry name" value="SBP"/>
</dbReference>
<dbReference type="AlphaFoldDB" id="A0A7Z0GNS3"/>
<reference evidence="7 8" key="1">
    <citation type="submission" date="2020-07" db="EMBL/GenBank/DDBJ databases">
        <title>Sequencing the genomes of 1000 actinobacteria strains.</title>
        <authorList>
            <person name="Klenk H.-P."/>
        </authorList>
    </citation>
    <scope>NUCLEOTIDE SEQUENCE [LARGE SCALE GENOMIC DNA]</scope>
    <source>
        <strain evidence="7 8">DSM 15475</strain>
    </source>
</reference>
<keyword evidence="2 6" id="KW-0732">Signal</keyword>
<proteinExistence type="predicted"/>
<evidence type="ECO:0000256" key="5">
    <source>
        <dbReference type="ARBA" id="ARBA00023288"/>
    </source>
</evidence>
<organism evidence="7 8">
    <name type="scientific">Nesterenkonia xinjiangensis</name>
    <dbReference type="NCBI Taxonomy" id="225327"/>
    <lineage>
        <taxon>Bacteria</taxon>
        <taxon>Bacillati</taxon>
        <taxon>Actinomycetota</taxon>
        <taxon>Actinomycetes</taxon>
        <taxon>Micrococcales</taxon>
        <taxon>Micrococcaceae</taxon>
        <taxon>Nesterenkonia</taxon>
    </lineage>
</organism>
<keyword evidence="4" id="KW-0564">Palmitate</keyword>
<sequence length="560" mass="62249">MITTPSAGQRRRLCSVTAALATGTLVLSACGGTAEGDDGAEVDLEEVGVGAMEDYGVGDTFVASEPVDFSLLYRDHPNYPLQADWRFFTYLEEEHNVTLNPENAPLSDWEERRSLVIGAGDAPDFIPIVYPGDETPFIAGGALLPVSDYLDQMPHLTEKIEAWDLEEDFNALYQEDGRFYILPGIHEQPQHQYSLAVRGDIWDELGYEDPETWEEFAEQLRGVQEAYPEMVPYSDRWELQATLNLASPNFGTSAGWGFGDGMYFDDDADEFIYAGVTDEYRDLLEYFHGLVDEGLMDSESMVQDDDQAIQKFASGQSAVIGANDQELLTYRTSIEEVGDEDMDIRMIRVPAGPSGDSVAGGQLESGLVISSSAAEQDHFVALLQFIDWLYYSDEGLELAKWGVEGETFERDGEERVLADDIDINGLNSDADDELNVDHGFHNGVFMPAHGSTTDLVQSMLRDEVVDFRESMEDKEILPVPPARPLDELEREQASLTENALSDSVDTATAQFILGQRDLDDWDAYVAELEAQGLADFVELQNEAYQRAQEAIDGVEEEIDE</sequence>
<dbReference type="InterPro" id="IPR050490">
    <property type="entry name" value="Bact_solute-bd_prot1"/>
</dbReference>